<proteinExistence type="predicted"/>
<comment type="caution">
    <text evidence="3">The sequence shown here is derived from an EMBL/GenBank/DDBJ whole genome shotgun (WGS) entry which is preliminary data.</text>
</comment>
<evidence type="ECO:0000313" key="3">
    <source>
        <dbReference type="EMBL" id="MDA7418284.1"/>
    </source>
</evidence>
<evidence type="ECO:0000313" key="4">
    <source>
        <dbReference type="Proteomes" id="UP001212602"/>
    </source>
</evidence>
<protein>
    <submittedName>
        <fullName evidence="3">DUF4124 domain-containing protein</fullName>
    </submittedName>
</protein>
<reference evidence="3" key="1">
    <citation type="submission" date="2023-01" db="EMBL/GenBank/DDBJ databases">
        <title>Xenophilus mangrovi sp. nov., isolated from soil of Mangrove nature reserve.</title>
        <authorList>
            <person name="Xu S."/>
            <person name="Liu Z."/>
            <person name="Xu Y."/>
        </authorList>
    </citation>
    <scope>NUCLEOTIDE SEQUENCE</scope>
    <source>
        <strain evidence="3">YW8</strain>
    </source>
</reference>
<dbReference type="EMBL" id="JAQIPB010000009">
    <property type="protein sequence ID" value="MDA7418284.1"/>
    <property type="molecule type" value="Genomic_DNA"/>
</dbReference>
<keyword evidence="1" id="KW-0175">Coiled coil</keyword>
<sequence length="217" mass="24304">MLPAALLLRSALLLGGGAVAALGAWAQQQPGGSNSGSIFVCVDANGRTVTSDRPIAACVDREQRELSPGGNVRRIIEPTLTAEEQAAREARQREAQQAALRAQEERRRDRALLVRYPNAEAHDRERQDTLAQIDELIKAARSRLVELGAARKLIDGEMEFYVKDPGKAPSSLRRRVDDNDKAVAVQTRFIREQEDEKRRVNLRFDEERARLTRLWKG</sequence>
<name>A0AAE3NBW6_9BURK</name>
<feature type="coiled-coil region" evidence="1">
    <location>
        <begin position="86"/>
        <end position="139"/>
    </location>
</feature>
<keyword evidence="4" id="KW-1185">Reference proteome</keyword>
<keyword evidence="2" id="KW-0732">Signal</keyword>
<dbReference type="Proteomes" id="UP001212602">
    <property type="component" value="Unassembled WGS sequence"/>
</dbReference>
<accession>A0AAE3NBW6</accession>
<evidence type="ECO:0000256" key="1">
    <source>
        <dbReference type="SAM" id="Coils"/>
    </source>
</evidence>
<evidence type="ECO:0000256" key="2">
    <source>
        <dbReference type="SAM" id="SignalP"/>
    </source>
</evidence>
<dbReference type="RefSeq" id="WP_271429502.1">
    <property type="nucleotide sequence ID" value="NZ_JAQIPB010000009.1"/>
</dbReference>
<feature type="chain" id="PRO_5042140826" evidence="2">
    <location>
        <begin position="21"/>
        <end position="217"/>
    </location>
</feature>
<feature type="signal peptide" evidence="2">
    <location>
        <begin position="1"/>
        <end position="20"/>
    </location>
</feature>
<organism evidence="3 4">
    <name type="scientific">Xenophilus arseniciresistens</name>
    <dbReference type="NCBI Taxonomy" id="1283306"/>
    <lineage>
        <taxon>Bacteria</taxon>
        <taxon>Pseudomonadati</taxon>
        <taxon>Pseudomonadota</taxon>
        <taxon>Betaproteobacteria</taxon>
        <taxon>Burkholderiales</taxon>
        <taxon>Comamonadaceae</taxon>
        <taxon>Xenophilus</taxon>
    </lineage>
</organism>
<gene>
    <name evidence="3" type="ORF">PGB34_18105</name>
</gene>
<dbReference type="AlphaFoldDB" id="A0AAE3NBW6"/>